<evidence type="ECO:0000256" key="3">
    <source>
        <dbReference type="ARBA" id="ARBA00023125"/>
    </source>
</evidence>
<gene>
    <name evidence="7" type="ORF">GCM10009754_32130</name>
</gene>
<dbReference type="SMART" id="SM01043">
    <property type="entry name" value="BTAD"/>
    <property type="match status" value="1"/>
</dbReference>
<evidence type="ECO:0000313" key="7">
    <source>
        <dbReference type="EMBL" id="GAA1959246.1"/>
    </source>
</evidence>
<dbReference type="PROSITE" id="PS51755">
    <property type="entry name" value="OMPR_PHOB"/>
    <property type="match status" value="1"/>
</dbReference>
<dbReference type="RefSeq" id="WP_344418424.1">
    <property type="nucleotide sequence ID" value="NZ_BAAANN010000011.1"/>
</dbReference>
<dbReference type="InterPro" id="IPR001867">
    <property type="entry name" value="OmpR/PhoB-type_DNA-bd"/>
</dbReference>
<dbReference type="PANTHER" id="PTHR35807">
    <property type="entry name" value="TRANSCRIPTIONAL REGULATOR REDD-RELATED"/>
    <property type="match status" value="1"/>
</dbReference>
<dbReference type="InterPro" id="IPR041664">
    <property type="entry name" value="AAA_16"/>
</dbReference>
<dbReference type="SUPFAM" id="SSF52540">
    <property type="entry name" value="P-loop containing nucleoside triphosphate hydrolases"/>
    <property type="match status" value="1"/>
</dbReference>
<dbReference type="Gene3D" id="1.10.10.10">
    <property type="entry name" value="Winged helix-like DNA-binding domain superfamily/Winged helix DNA-binding domain"/>
    <property type="match status" value="1"/>
</dbReference>
<dbReference type="InterPro" id="IPR051677">
    <property type="entry name" value="AfsR-DnrI-RedD_regulator"/>
</dbReference>
<dbReference type="SUPFAM" id="SSF55073">
    <property type="entry name" value="Nucleotide cyclase"/>
    <property type="match status" value="1"/>
</dbReference>
<dbReference type="InterPro" id="IPR029787">
    <property type="entry name" value="Nucleotide_cyclase"/>
</dbReference>
<evidence type="ECO:0000256" key="5">
    <source>
        <dbReference type="PROSITE-ProRule" id="PRU01091"/>
    </source>
</evidence>
<dbReference type="Pfam" id="PF13191">
    <property type="entry name" value="AAA_16"/>
    <property type="match status" value="1"/>
</dbReference>
<dbReference type="Gene3D" id="3.30.70.1230">
    <property type="entry name" value="Nucleotide cyclase"/>
    <property type="match status" value="1"/>
</dbReference>
<reference evidence="8" key="1">
    <citation type="journal article" date="2019" name="Int. J. Syst. Evol. Microbiol.">
        <title>The Global Catalogue of Microorganisms (GCM) 10K type strain sequencing project: providing services to taxonomists for standard genome sequencing and annotation.</title>
        <authorList>
            <consortium name="The Broad Institute Genomics Platform"/>
            <consortium name="The Broad Institute Genome Sequencing Center for Infectious Disease"/>
            <person name="Wu L."/>
            <person name="Ma J."/>
        </authorList>
    </citation>
    <scope>NUCLEOTIDE SEQUENCE [LARGE SCALE GENOMIC DNA]</scope>
    <source>
        <strain evidence="8">JCM 14545</strain>
    </source>
</reference>
<dbReference type="Gene3D" id="1.25.40.10">
    <property type="entry name" value="Tetratricopeptide repeat domain"/>
    <property type="match status" value="1"/>
</dbReference>
<dbReference type="Pfam" id="PF03704">
    <property type="entry name" value="BTAD"/>
    <property type="match status" value="1"/>
</dbReference>
<dbReference type="SUPFAM" id="SSF48452">
    <property type="entry name" value="TPR-like"/>
    <property type="match status" value="1"/>
</dbReference>
<dbReference type="CDD" id="cd15831">
    <property type="entry name" value="BTAD"/>
    <property type="match status" value="1"/>
</dbReference>
<keyword evidence="3 5" id="KW-0238">DNA-binding</keyword>
<name>A0ABP5C7T4_9PSEU</name>
<keyword evidence="4" id="KW-0804">Transcription</keyword>
<accession>A0ABP5C7T4</accession>
<evidence type="ECO:0000259" key="6">
    <source>
        <dbReference type="PROSITE" id="PS51755"/>
    </source>
</evidence>
<dbReference type="InterPro" id="IPR036388">
    <property type="entry name" value="WH-like_DNA-bd_sf"/>
</dbReference>
<dbReference type="InterPro" id="IPR027417">
    <property type="entry name" value="P-loop_NTPase"/>
</dbReference>
<evidence type="ECO:0000256" key="1">
    <source>
        <dbReference type="ARBA" id="ARBA00005820"/>
    </source>
</evidence>
<feature type="DNA-binding region" description="OmpR/PhoB-type" evidence="5">
    <location>
        <begin position="1"/>
        <end position="96"/>
    </location>
</feature>
<keyword evidence="8" id="KW-1185">Reference proteome</keyword>
<dbReference type="SUPFAM" id="SSF46894">
    <property type="entry name" value="C-terminal effector domain of the bipartite response regulators"/>
    <property type="match status" value="1"/>
</dbReference>
<comment type="similarity">
    <text evidence="1">Belongs to the AfsR/DnrI/RedD regulatory family.</text>
</comment>
<evidence type="ECO:0000256" key="4">
    <source>
        <dbReference type="ARBA" id="ARBA00023163"/>
    </source>
</evidence>
<organism evidence="7 8">
    <name type="scientific">Amycolatopsis minnesotensis</name>
    <dbReference type="NCBI Taxonomy" id="337894"/>
    <lineage>
        <taxon>Bacteria</taxon>
        <taxon>Bacillati</taxon>
        <taxon>Actinomycetota</taxon>
        <taxon>Actinomycetes</taxon>
        <taxon>Pseudonocardiales</taxon>
        <taxon>Pseudonocardiaceae</taxon>
        <taxon>Amycolatopsis</taxon>
    </lineage>
</organism>
<dbReference type="EMBL" id="BAAANN010000011">
    <property type="protein sequence ID" value="GAA1959246.1"/>
    <property type="molecule type" value="Genomic_DNA"/>
</dbReference>
<comment type="caution">
    <text evidence="7">The sequence shown here is derived from an EMBL/GenBank/DDBJ whole genome shotgun (WGS) entry which is preliminary data.</text>
</comment>
<dbReference type="PANTHER" id="PTHR35807:SF1">
    <property type="entry name" value="TRANSCRIPTIONAL REGULATOR REDD"/>
    <property type="match status" value="1"/>
</dbReference>
<dbReference type="SMART" id="SM00862">
    <property type="entry name" value="Trans_reg_C"/>
    <property type="match status" value="1"/>
</dbReference>
<keyword evidence="2" id="KW-0805">Transcription regulation</keyword>
<proteinExistence type="inferred from homology"/>
<sequence length="972" mass="104716">MHFQLLGPLELVDHGRPLSLSGIKQRATLGFLLLHVNSVVATSQLLKALWPDGMPPTGRKMLQNAVSGLRGILSAGGDGPDSPVLLTHAPGYLLRVDPEQVDLSRFHHLVNSGRADLAAGSWQQAARTLREALALWRGPVLADLVEHGVDWPELAAVRNTRLTALEDCVEAEFAAGRHGEVINELETWVEVEPLRERLCGQLMRALYHCGRQVDALGVYRRTRTRLIDELGLDPGRELQDLERAILNQEPLLPLPQSRDKVVQPRPPRVAGYGAAYGVSDQPAPRLLVPPVPPPGGTGPEPLVPAVVPVGGGSANTAVPAAELKRVSAVLVLTRFDRDVGEAPPEDVERVLRGVATVVREEVEHAGGLIGGRVASLWMAVFGSVRSCEDDAARAVRTALATRERLGAEGALSDGMRALTVTVAVATGEALVRPAGEYAHRVPEVTGGVLDRCLRLLAHVSPGEVRVCGETRKISEPLVAYDGEHDPVRGSRVLAGRPPQAEPGSTGPFVNRDRELGVLLGVLDQVARRSGPHLVTVLGEAGVGKSRLIAEFERAVAKGVESPRLLVGRTPRFGQRSALAALVEGFRPYVGVTEDDPDEVVAEKLATAVRGLAGAGSRASWLLSHLRFLFGLDGVPHGQRVATESFLAWGQFLEEVSGPSPLVVVIEDLQWAADCLLDFVDYVTAEASFPLLVVITARPELLDRRHSWGGGKARANTITLDPLSDDDATRLLTLLCVRQGIPVHDQHESADDVTAAFRAVIAYIGGNPLFTVAYAKMLRENGPVVLRRFRENGDWSLARPDGSFLPLPPLVQRITAAMIDSLPPSSKAVLLDAAVLGENVCETAVVAVGDGAVTDVPRALQYLERRELLRRARGSEPGVVGYTFRYPLIRDVAYRSIPRSARAEKHQRVAEWLEGLPGQHSQALAYHYRCAAEPEATGTAPAAEPAPHCSPSVPRQRSGLEVIRFGPAENAWR</sequence>
<evidence type="ECO:0000313" key="8">
    <source>
        <dbReference type="Proteomes" id="UP001501116"/>
    </source>
</evidence>
<feature type="domain" description="OmpR/PhoB-type" evidence="6">
    <location>
        <begin position="1"/>
        <end position="96"/>
    </location>
</feature>
<dbReference type="InterPro" id="IPR011990">
    <property type="entry name" value="TPR-like_helical_dom_sf"/>
</dbReference>
<evidence type="ECO:0000256" key="2">
    <source>
        <dbReference type="ARBA" id="ARBA00023015"/>
    </source>
</evidence>
<dbReference type="InterPro" id="IPR016032">
    <property type="entry name" value="Sig_transdc_resp-reg_C-effctor"/>
</dbReference>
<protein>
    <recommendedName>
        <fullName evidence="6">OmpR/PhoB-type domain-containing protein</fullName>
    </recommendedName>
</protein>
<dbReference type="InterPro" id="IPR005158">
    <property type="entry name" value="BTAD"/>
</dbReference>
<dbReference type="Proteomes" id="UP001501116">
    <property type="component" value="Unassembled WGS sequence"/>
</dbReference>